<evidence type="ECO:0000256" key="1">
    <source>
        <dbReference type="SAM" id="Coils"/>
    </source>
</evidence>
<evidence type="ECO:0000313" key="6">
    <source>
        <dbReference type="RefSeq" id="XP_025415820.1"/>
    </source>
</evidence>
<dbReference type="InterPro" id="IPR038003">
    <property type="entry name" value="A2-macroglobuin_RAP"/>
</dbReference>
<keyword evidence="2" id="KW-0732">Signal</keyword>
<evidence type="ECO:0000313" key="5">
    <source>
        <dbReference type="Proteomes" id="UP000694846"/>
    </source>
</evidence>
<dbReference type="GO" id="GO:0048019">
    <property type="term" value="F:receptor antagonist activity"/>
    <property type="evidence" value="ECO:0007669"/>
    <property type="project" value="InterPro"/>
</dbReference>
<dbReference type="AlphaFoldDB" id="A0A8B8FZM0"/>
<dbReference type="RefSeq" id="XP_025415820.1">
    <property type="nucleotide sequence ID" value="XM_025560035.1"/>
</dbReference>
<proteinExistence type="predicted"/>
<feature type="coiled-coil region" evidence="1">
    <location>
        <begin position="280"/>
        <end position="348"/>
    </location>
</feature>
<dbReference type="Gene3D" id="1.20.81.10">
    <property type="entry name" value="RAP domain"/>
    <property type="match status" value="3"/>
</dbReference>
<reference evidence="6" key="1">
    <citation type="submission" date="2025-08" db="UniProtKB">
        <authorList>
            <consortium name="RefSeq"/>
        </authorList>
    </citation>
    <scope>IDENTIFICATION</scope>
    <source>
        <tissue evidence="6">Whole body</tissue>
    </source>
</reference>
<dbReference type="SUPFAM" id="SSF47045">
    <property type="entry name" value="RAP domain-like"/>
    <property type="match status" value="3"/>
</dbReference>
<evidence type="ECO:0000259" key="4">
    <source>
        <dbReference type="Pfam" id="PF06401"/>
    </source>
</evidence>
<dbReference type="GeneID" id="112687374"/>
<dbReference type="InterPro" id="IPR010483">
    <property type="entry name" value="Alpha_2_MRAP_C"/>
</dbReference>
<dbReference type="OrthoDB" id="5817428at2759"/>
<evidence type="ECO:0000259" key="3">
    <source>
        <dbReference type="Pfam" id="PF06400"/>
    </source>
</evidence>
<organism evidence="5 6">
    <name type="scientific">Sipha flava</name>
    <name type="common">yellow sugarcane aphid</name>
    <dbReference type="NCBI Taxonomy" id="143950"/>
    <lineage>
        <taxon>Eukaryota</taxon>
        <taxon>Metazoa</taxon>
        <taxon>Ecdysozoa</taxon>
        <taxon>Arthropoda</taxon>
        <taxon>Hexapoda</taxon>
        <taxon>Insecta</taxon>
        <taxon>Pterygota</taxon>
        <taxon>Neoptera</taxon>
        <taxon>Paraneoptera</taxon>
        <taxon>Hemiptera</taxon>
        <taxon>Sternorrhyncha</taxon>
        <taxon>Aphidomorpha</taxon>
        <taxon>Aphidoidea</taxon>
        <taxon>Aphididae</taxon>
        <taxon>Sipha</taxon>
    </lineage>
</organism>
<dbReference type="GO" id="GO:0048259">
    <property type="term" value="P:regulation of receptor-mediated endocytosis"/>
    <property type="evidence" value="ECO:0007669"/>
    <property type="project" value="TreeGrafter"/>
</dbReference>
<dbReference type="PANTHER" id="PTHR16560">
    <property type="entry name" value="ALPHA-2-MACROGLOBULIN RECEPTOR-ASSOCIATED PROTEIN"/>
    <property type="match status" value="1"/>
</dbReference>
<dbReference type="Pfam" id="PF06401">
    <property type="entry name" value="Alpha-2-MRAP_C"/>
    <property type="match status" value="1"/>
</dbReference>
<protein>
    <submittedName>
        <fullName evidence="6">Alpha-2-macroglobulin receptor-associated protein</fullName>
    </submittedName>
</protein>
<dbReference type="Pfam" id="PF06400">
    <property type="entry name" value="Alpha-2-MRAP_N"/>
    <property type="match status" value="1"/>
</dbReference>
<keyword evidence="1" id="KW-0175">Coiled coil</keyword>
<keyword evidence="5" id="KW-1185">Reference proteome</keyword>
<dbReference type="PANTHER" id="PTHR16560:SF2">
    <property type="entry name" value="ALPHA-2-MACROGLOBULIN RECEPTOR-ASSOCIATED PROTEIN"/>
    <property type="match status" value="1"/>
</dbReference>
<dbReference type="GO" id="GO:0008201">
    <property type="term" value="F:heparin binding"/>
    <property type="evidence" value="ECO:0007669"/>
    <property type="project" value="InterPro"/>
</dbReference>
<name>A0A8B8FZM0_9HEMI</name>
<evidence type="ECO:0000256" key="2">
    <source>
        <dbReference type="SAM" id="SignalP"/>
    </source>
</evidence>
<feature type="chain" id="PRO_5034319094" evidence="2">
    <location>
        <begin position="19"/>
        <end position="349"/>
    </location>
</feature>
<feature type="domain" description="Alpha-2-macroglobulin receptor-associated protein" evidence="3">
    <location>
        <begin position="14"/>
        <end position="124"/>
    </location>
</feature>
<dbReference type="GO" id="GO:0005783">
    <property type="term" value="C:endoplasmic reticulum"/>
    <property type="evidence" value="ECO:0007669"/>
    <property type="project" value="InterPro"/>
</dbReference>
<dbReference type="Proteomes" id="UP000694846">
    <property type="component" value="Unplaced"/>
</dbReference>
<feature type="domain" description="Alpha-2-macroglobulin RAP C-terminal" evidence="4">
    <location>
        <begin position="153"/>
        <end position="349"/>
    </location>
</feature>
<dbReference type="InterPro" id="IPR036744">
    <property type="entry name" value="RAP_sf"/>
</dbReference>
<accession>A0A8B8FZM0</accession>
<dbReference type="InterPro" id="IPR009066">
    <property type="entry name" value="MG_RAP_rcpt_1"/>
</dbReference>
<feature type="signal peptide" evidence="2">
    <location>
        <begin position="1"/>
        <end position="18"/>
    </location>
</feature>
<keyword evidence="6" id="KW-0675">Receptor</keyword>
<sequence>MGKRIVLIILLLCYCAYSHPNENETLKKKLSLNNEPEFNVRFLNKPFKINKLNLVWSKAKQRCSEPELRSLLSELRIQDEDERELKAYKTKNLDKNGEMESIVRKKLLGILERYKLSYHFDETAHKPQNNQSDFRIQEQESGDSLKVVDKYLLHDKRLNQLWIQAKESGFTSIELIALKDEFINHQKKIDEFYSLTNEVENMQNDVPIAISKKRLKNNYNSLHEADDIINYSHKQRNLQNRIHDIKDSFDRLHRLSLSGPNSEEFIEPKVQEIWKKAEETNFSKNELQLLHDELKEYERRLLKLRHLNVDLAAGNDHDGIENYIKKENRNVQKLHKVLEDKINKRREEL</sequence>
<dbReference type="GO" id="GO:0050750">
    <property type="term" value="F:low-density lipoprotein particle receptor binding"/>
    <property type="evidence" value="ECO:0007669"/>
    <property type="project" value="InterPro"/>
</dbReference>
<gene>
    <name evidence="6" type="primary">LOC112687374</name>
</gene>